<feature type="compositionally biased region" description="Low complexity" evidence="7">
    <location>
        <begin position="51"/>
        <end position="62"/>
    </location>
</feature>
<feature type="compositionally biased region" description="Polar residues" evidence="7">
    <location>
        <begin position="1394"/>
        <end position="1407"/>
    </location>
</feature>
<feature type="region of interest" description="Disordered" evidence="7">
    <location>
        <begin position="50"/>
        <end position="107"/>
    </location>
</feature>
<dbReference type="GO" id="GO:0003682">
    <property type="term" value="F:chromatin binding"/>
    <property type="evidence" value="ECO:0007669"/>
    <property type="project" value="TreeGrafter"/>
</dbReference>
<feature type="domain" description="Transcription initiation factor TFIID subunit 2 TPR repeats" evidence="11">
    <location>
        <begin position="745"/>
        <end position="986"/>
    </location>
</feature>
<dbReference type="Pfam" id="PF25577">
    <property type="entry name" value="TPR_TAF2_C"/>
    <property type="match status" value="1"/>
</dbReference>
<name>D2V9A2_NAEGR</name>
<feature type="compositionally biased region" description="Polar residues" evidence="7">
    <location>
        <begin position="63"/>
        <end position="78"/>
    </location>
</feature>
<dbReference type="GO" id="GO:0016251">
    <property type="term" value="F:RNA polymerase II general transcription initiation factor activity"/>
    <property type="evidence" value="ECO:0007669"/>
    <property type="project" value="TreeGrafter"/>
</dbReference>
<evidence type="ECO:0000259" key="10">
    <source>
        <dbReference type="Pfam" id="PF25316"/>
    </source>
</evidence>
<organism evidence="13">
    <name type="scientific">Naegleria gruberi</name>
    <name type="common">Amoeba</name>
    <dbReference type="NCBI Taxonomy" id="5762"/>
    <lineage>
        <taxon>Eukaryota</taxon>
        <taxon>Discoba</taxon>
        <taxon>Heterolobosea</taxon>
        <taxon>Tetramitia</taxon>
        <taxon>Eutetramitia</taxon>
        <taxon>Vahlkampfiidae</taxon>
        <taxon>Naegleria</taxon>
    </lineage>
</organism>
<feature type="compositionally biased region" description="Low complexity" evidence="7">
    <location>
        <begin position="1427"/>
        <end position="1464"/>
    </location>
</feature>
<reference evidence="12 13" key="1">
    <citation type="journal article" date="2010" name="Cell">
        <title>The genome of Naegleria gruberi illuminates early eukaryotic versatility.</title>
        <authorList>
            <person name="Fritz-Laylin L.K."/>
            <person name="Prochnik S.E."/>
            <person name="Ginger M.L."/>
            <person name="Dacks J.B."/>
            <person name="Carpenter M.L."/>
            <person name="Field M.C."/>
            <person name="Kuo A."/>
            <person name="Paredez A."/>
            <person name="Chapman J."/>
            <person name="Pham J."/>
            <person name="Shu S."/>
            <person name="Neupane R."/>
            <person name="Cipriano M."/>
            <person name="Mancuso J."/>
            <person name="Tu H."/>
            <person name="Salamov A."/>
            <person name="Lindquist E."/>
            <person name="Shapiro H."/>
            <person name="Lucas S."/>
            <person name="Grigoriev I.V."/>
            <person name="Cande W.Z."/>
            <person name="Fulton C."/>
            <person name="Rokhsar D.S."/>
            <person name="Dawson S.C."/>
        </authorList>
    </citation>
    <scope>NUCLEOTIDE SEQUENCE [LARGE SCALE GENOMIC DNA]</scope>
    <source>
        <strain evidence="12 13">NEG-M</strain>
    </source>
</reference>
<evidence type="ECO:0000256" key="6">
    <source>
        <dbReference type="ARBA" id="ARBA00023242"/>
    </source>
</evidence>
<keyword evidence="13" id="KW-1185">Reference proteome</keyword>
<dbReference type="SUPFAM" id="SSF55486">
    <property type="entry name" value="Metalloproteases ('zincins'), catalytic domain"/>
    <property type="match status" value="1"/>
</dbReference>
<dbReference type="Pfam" id="PF25316">
    <property type="entry name" value="TAF2_3rd"/>
    <property type="match status" value="1"/>
</dbReference>
<dbReference type="InterPro" id="IPR042097">
    <property type="entry name" value="Aminopeptidase_N-like_N_sf"/>
</dbReference>
<dbReference type="InterPro" id="IPR029000">
    <property type="entry name" value="Cyclophilin-like_dom_sf"/>
</dbReference>
<dbReference type="OMA" id="FAISFKY"/>
<evidence type="ECO:0000256" key="5">
    <source>
        <dbReference type="ARBA" id="ARBA00023163"/>
    </source>
</evidence>
<dbReference type="OrthoDB" id="308861at2759"/>
<keyword evidence="5" id="KW-0804">Transcription</keyword>
<feature type="compositionally biased region" description="Low complexity" evidence="7">
    <location>
        <begin position="264"/>
        <end position="275"/>
    </location>
</feature>
<proteinExistence type="inferred from homology"/>
<evidence type="ECO:0000313" key="13">
    <source>
        <dbReference type="Proteomes" id="UP000006671"/>
    </source>
</evidence>
<dbReference type="GO" id="GO:0008270">
    <property type="term" value="F:zinc ion binding"/>
    <property type="evidence" value="ECO:0007669"/>
    <property type="project" value="InterPro"/>
</dbReference>
<evidence type="ECO:0000256" key="4">
    <source>
        <dbReference type="ARBA" id="ARBA00023015"/>
    </source>
</evidence>
<feature type="domain" description="Transcription initiation factor TFIID subunit 2 Ig-like" evidence="10">
    <location>
        <begin position="627"/>
        <end position="741"/>
    </location>
</feature>
<dbReference type="PANTHER" id="PTHR15137">
    <property type="entry name" value="TRANSCRIPTION INITIATION FACTOR TFIID"/>
    <property type="match status" value="1"/>
</dbReference>
<evidence type="ECO:0000256" key="3">
    <source>
        <dbReference type="ARBA" id="ARBA00017363"/>
    </source>
</evidence>
<dbReference type="Gene3D" id="2.60.40.1730">
    <property type="entry name" value="tricorn interacting facor f3 domain"/>
    <property type="match status" value="1"/>
</dbReference>
<feature type="region of interest" description="Disordered" evidence="7">
    <location>
        <begin position="1"/>
        <end position="22"/>
    </location>
</feature>
<feature type="region of interest" description="Disordered" evidence="7">
    <location>
        <begin position="257"/>
        <end position="276"/>
    </location>
</feature>
<dbReference type="InParanoid" id="D2V9A2"/>
<dbReference type="KEGG" id="ngr:NAEGRDRAFT_65369"/>
<feature type="domain" description="Cyclophilin TM1367-like" evidence="9">
    <location>
        <begin position="1524"/>
        <end position="1644"/>
    </location>
</feature>
<dbReference type="Proteomes" id="UP000006671">
    <property type="component" value="Unassembled WGS sequence"/>
</dbReference>
<dbReference type="GO" id="GO:0008237">
    <property type="term" value="F:metallopeptidase activity"/>
    <property type="evidence" value="ECO:0007669"/>
    <property type="project" value="InterPro"/>
</dbReference>
<dbReference type="eggNOG" id="KOG1932">
    <property type="taxonomic scope" value="Eukaryota"/>
</dbReference>
<evidence type="ECO:0000313" key="12">
    <source>
        <dbReference type="EMBL" id="EFC46425.1"/>
    </source>
</evidence>
<feature type="domain" description="Peptidase M1 membrane alanine aminopeptidase" evidence="8">
    <location>
        <begin position="402"/>
        <end position="622"/>
    </location>
</feature>
<dbReference type="GO" id="GO:0000976">
    <property type="term" value="F:transcription cis-regulatory region binding"/>
    <property type="evidence" value="ECO:0007669"/>
    <property type="project" value="TreeGrafter"/>
</dbReference>
<evidence type="ECO:0000259" key="11">
    <source>
        <dbReference type="Pfam" id="PF25577"/>
    </source>
</evidence>
<evidence type="ECO:0000256" key="1">
    <source>
        <dbReference type="ARBA" id="ARBA00004123"/>
    </source>
</evidence>
<dbReference type="InterPro" id="IPR057345">
    <property type="entry name" value="Ig-like_TAF2"/>
</dbReference>
<dbReference type="SUPFAM" id="SSF63737">
    <property type="entry name" value="Leukotriene A4 hydrolase N-terminal domain"/>
    <property type="match status" value="1"/>
</dbReference>
<dbReference type="InterPro" id="IPR025658">
    <property type="entry name" value="Cyclophilin_TM1367"/>
</dbReference>
<dbReference type="Gene3D" id="1.10.390.10">
    <property type="entry name" value="Neutral Protease Domain 2"/>
    <property type="match status" value="1"/>
</dbReference>
<evidence type="ECO:0000256" key="7">
    <source>
        <dbReference type="SAM" id="MobiDB-lite"/>
    </source>
</evidence>
<dbReference type="EMBL" id="GG738858">
    <property type="protein sequence ID" value="EFC46425.1"/>
    <property type="molecule type" value="Genomic_DNA"/>
</dbReference>
<keyword evidence="4" id="KW-0805">Transcription regulation</keyword>
<dbReference type="PANTHER" id="PTHR15137:SF9">
    <property type="entry name" value="TRANSCRIPTION INITIATION FACTOR TFIID SUBUNIT 2"/>
    <property type="match status" value="1"/>
</dbReference>
<dbReference type="CDD" id="cd09839">
    <property type="entry name" value="M1_like_TAF2"/>
    <property type="match status" value="1"/>
</dbReference>
<dbReference type="Gene3D" id="2.40.100.20">
    <property type="match status" value="2"/>
</dbReference>
<dbReference type="InterPro" id="IPR014782">
    <property type="entry name" value="Peptidase_M1_dom"/>
</dbReference>
<dbReference type="Pfam" id="PF01433">
    <property type="entry name" value="Peptidase_M1"/>
    <property type="match status" value="1"/>
</dbReference>
<evidence type="ECO:0000259" key="9">
    <source>
        <dbReference type="Pfam" id="PF04126"/>
    </source>
</evidence>
<feature type="region of interest" description="Disordered" evidence="7">
    <location>
        <begin position="1298"/>
        <end position="1464"/>
    </location>
</feature>
<dbReference type="GO" id="GO:0006367">
    <property type="term" value="P:transcription initiation at RNA polymerase II promoter"/>
    <property type="evidence" value="ECO:0007669"/>
    <property type="project" value="TreeGrafter"/>
</dbReference>
<dbReference type="VEuPathDB" id="AmoebaDB:NAEGRDRAFT_65369"/>
<dbReference type="InterPro" id="IPR057991">
    <property type="entry name" value="TPR_TAF2_C"/>
</dbReference>
<dbReference type="InterPro" id="IPR037813">
    <property type="entry name" value="TAF2"/>
</dbReference>
<sequence length="1957" mass="221663">MLASTPAGEHGVVFQPNNNNINFNNQYSVASPSMMNGSESSYQQEQYYTSNINNNNGYPQNNIPSQVTSSMKVESSQVDTSKKDQKSEKKKKKKKSTDKKARSAEPRLPYKVLHQKLVLDVDLYQKALIGYTDIIITPFHNNIDQISLHCLQSNVTGVHALFINKLKSQPIVQQNEDQIQQVTHNNIQNQVNHHDLEVSIKEFMLQYDIENEGTLTIKFKTPLLKKTTSSIRIFFDLKNPLSGVYFVDTTSKNDQSMIDDNELNSNTSTTQTNNNDMIDENLSSLNSTMPHMYTQSQMQGARCWFPCVDLLSSFHSFEFEITSHAEAMIICSGDLIKQVENYSGTLKTSYFKTKSIISPSSVCIAVGPFNISYSSLTLNSYDLILNAFYLPSYSLESIRHTLGFVKRALIFLEDYLEFKYKDLFNLNTLNIVFIENGYTKQSTFSGICLLDSNQMILEPNIIDTVQDNRMSLVRLITEQFFGNFIHSKTWSDYWLIEGIAGYLAYQYYESEFGQNAKRFKIMKAGKELLSIENHTQSLYIENYCHPSELLTEYLLKKSPLVIYMIDRQISTSNMRNLLNKFLKNAHTLDSKRYNDRLISSSSFIKTIGKTFATDLKEFSSYWIYGTGIPQFAISFKYDDMRSCVDLKVKQILPFPEIQPFRGKVTVRILESEGAPNDFIANLDKEENQFEFHINSKPIKKHHKKVQGGQGQPTEAVRVIIPLKWIRFDPEQDWIKVQSFSQTQEMWNYQLNDVKDVVAQYESIKALTFFADTEPVITILNRILRDNSYYYQIRVCAAHALSKIPQPIEKKEALNVLIGFFKTQFYDEQLTYLKPNNFKNFADYFLKKEIPLALTNFKDDKVNNETFPEVVLLLLELIKYNDDSENLFSGNFYIANLIKSISLLNTSNPNFNQKIEKILYKYLVIDSDLIPSYHYIKTVTSLESIANLQSSGKSKINLDVFYRYLDFKKSDHVRFSSWRCVMNILDSILDSSSLNNNNMNGNNLNNNNLNGNNLNEKNIITSSGELISECYSNVELLTHVKIIFNRFISLLNDENETSHAKYEITKIITQSIFNCSARMLLEFNNKKVSLAFIKKVSALGLFLIDIRLSKITNRKLVDLIWNYLHDSKYTQFDFKLRSIIMNLYKSIWSSNIPLCYDSKFVNSNNFDHAILVAPSLYGITDLKIVQPQQLKSHQYLASEQPRVVFDSSQLSNFISSPALAPTIFTTSQIDKKKRSSKSSSAALSSLVSSATANNSSSTGSGSGSSNGNGLSVVTSLSTPTTITISTAGQSTVINSILVKKDSKKKESSSSSKSKSSSKKESSSSDKKDKDSSESKKKDKDSEKKKSKKDSDKKDKDSEKKRKRDSEKSSPSSSSKKKKEVVEPVTPTTVKIKLNTPITTPLASSSTSMTTPEQPKKKKPSSKSKSEKLTTPALTSEKSTSSSASASSSSAIGSSSSSSGSSRGGTSLSIKKEINIDDQLVTPAAAATTIAQTQEIGKNEKESIEKKLKNREAKKNQCKATRLILITFDTSEIKVYVELDDDSPTADVIYRSVPLASPLVQSPGKGIVYFTCEIEHIELEETARSEVKQGEIAFWVSGTAFVLGFGKTVFSLANETRLYQPCNIFGEMMYPVKSLQKTALQQKVTVSRFPRVYIDLPELDKRIDIDMYDTFKDITNGYIAPRLPFTRQFMPLFGRILYFNIGHIDTSHLESVSPGFHRDYLYPGEIAYWAGGDSLLLGTGPTDIKKHNHNSKEIRYNLLENCFIIGKIVSADYNLLPDLIEKYPHTPLYFNRRELVITIDFEPNLNEQINGEGAVNSLDILIGVSGTMSGDIIFDTCFNGYETRGHEITQPQGDKCGIVGIKLNPKENPILETLQHEINNATETAKPQEVVLFWDSHTIGFPFSNNPETAPYNLPEMANPFGSFKQVLNMEMSYYQFINFLQNRKVKQFTITKREIEYN</sequence>
<gene>
    <name evidence="12" type="ORF">NAEGRDRAFT_65369</name>
</gene>
<keyword evidence="6" id="KW-0539">Nucleus</keyword>
<dbReference type="Pfam" id="PF04126">
    <property type="entry name" value="Cyclophil_like"/>
    <property type="match status" value="1"/>
</dbReference>
<protein>
    <recommendedName>
        <fullName evidence="3">Transcription initiation factor TFIID subunit 2</fullName>
    </recommendedName>
</protein>
<accession>D2V9A2</accession>
<evidence type="ECO:0000259" key="8">
    <source>
        <dbReference type="Pfam" id="PF01433"/>
    </source>
</evidence>
<dbReference type="InterPro" id="IPR027268">
    <property type="entry name" value="Peptidase_M4/M1_CTD_sf"/>
</dbReference>
<dbReference type="GeneID" id="8860000"/>
<dbReference type="SUPFAM" id="SSF50891">
    <property type="entry name" value="Cyclophilin-like"/>
    <property type="match status" value="1"/>
</dbReference>
<comment type="subcellular location">
    <subcellularLocation>
        <location evidence="1">Nucleus</location>
    </subcellularLocation>
</comment>
<dbReference type="RefSeq" id="XP_002679169.1">
    <property type="nucleotide sequence ID" value="XM_002679123.1"/>
</dbReference>
<dbReference type="STRING" id="5762.D2V9A2"/>
<evidence type="ECO:0000256" key="2">
    <source>
        <dbReference type="ARBA" id="ARBA00010937"/>
    </source>
</evidence>
<comment type="similarity">
    <text evidence="2">Belongs to the TAF2 family.</text>
</comment>
<feature type="compositionally biased region" description="Basic residues" evidence="7">
    <location>
        <begin position="88"/>
        <end position="97"/>
    </location>
</feature>
<feature type="compositionally biased region" description="Basic and acidic residues" evidence="7">
    <location>
        <begin position="1316"/>
        <end position="1366"/>
    </location>
</feature>
<dbReference type="GO" id="GO:0005669">
    <property type="term" value="C:transcription factor TFIID complex"/>
    <property type="evidence" value="ECO:0007669"/>
    <property type="project" value="InterPro"/>
</dbReference>